<dbReference type="EMBL" id="BARU01005071">
    <property type="protein sequence ID" value="GAH26286.1"/>
    <property type="molecule type" value="Genomic_DNA"/>
</dbReference>
<protein>
    <recommendedName>
        <fullName evidence="2">Peptidase MA-like domain-containing protein</fullName>
    </recommendedName>
</protein>
<comment type="caution">
    <text evidence="1">The sequence shown here is derived from an EMBL/GenBank/DDBJ whole genome shotgun (WGS) entry which is preliminary data.</text>
</comment>
<name>X1DZ35_9ZZZZ</name>
<dbReference type="AlphaFoldDB" id="X1DZ35"/>
<proteinExistence type="predicted"/>
<reference evidence="1" key="1">
    <citation type="journal article" date="2014" name="Front. Microbiol.">
        <title>High frequency of phylogenetically diverse reductive dehalogenase-homologous genes in deep subseafloor sedimentary metagenomes.</title>
        <authorList>
            <person name="Kawai M."/>
            <person name="Futagami T."/>
            <person name="Toyoda A."/>
            <person name="Takaki Y."/>
            <person name="Nishi S."/>
            <person name="Hori S."/>
            <person name="Arai W."/>
            <person name="Tsubouchi T."/>
            <person name="Morono Y."/>
            <person name="Uchiyama I."/>
            <person name="Ito T."/>
            <person name="Fujiyama A."/>
            <person name="Inagaki F."/>
            <person name="Takami H."/>
        </authorList>
    </citation>
    <scope>NUCLEOTIDE SEQUENCE</scope>
    <source>
        <strain evidence="1">Expedition CK06-06</strain>
    </source>
</reference>
<evidence type="ECO:0000313" key="1">
    <source>
        <dbReference type="EMBL" id="GAH26286.1"/>
    </source>
</evidence>
<organism evidence="1">
    <name type="scientific">marine sediment metagenome</name>
    <dbReference type="NCBI Taxonomy" id="412755"/>
    <lineage>
        <taxon>unclassified sequences</taxon>
        <taxon>metagenomes</taxon>
        <taxon>ecological metagenomes</taxon>
    </lineage>
</organism>
<gene>
    <name evidence="1" type="ORF">S03H2_09746</name>
</gene>
<sequence>MIRTSAVKKIILVIFFLLAPTLCLAQIEDFEKSVDTQYFTICYHSDDDLLVFVEKFNLALSSQLASNYSSADTFKTPGERIADLVNALFLKVSDILGIHLYSYHGKIKLCKTHDELSNLYYHYFKSPLAAEAFYFKDKESIYIALPTVELSILGHEMGHAIMCNYFAVTPPIRLQEILAKYIEYSLRKGGI</sequence>
<accession>X1DZ35</accession>
<evidence type="ECO:0008006" key="2">
    <source>
        <dbReference type="Google" id="ProtNLM"/>
    </source>
</evidence>